<feature type="region of interest" description="Disordered" evidence="1">
    <location>
        <begin position="1279"/>
        <end position="1300"/>
    </location>
</feature>
<feature type="region of interest" description="Disordered" evidence="1">
    <location>
        <begin position="937"/>
        <end position="1001"/>
    </location>
</feature>
<feature type="compositionally biased region" description="Polar residues" evidence="1">
    <location>
        <begin position="815"/>
        <end position="832"/>
    </location>
</feature>
<dbReference type="OrthoDB" id="5151921at2759"/>
<feature type="region of interest" description="Disordered" evidence="1">
    <location>
        <begin position="1"/>
        <end position="924"/>
    </location>
</feature>
<feature type="region of interest" description="Disordered" evidence="1">
    <location>
        <begin position="1054"/>
        <end position="1131"/>
    </location>
</feature>
<reference evidence="2" key="1">
    <citation type="journal article" date="2020" name="Stud. Mycol.">
        <title>101 Dothideomycetes genomes: a test case for predicting lifestyles and emergence of pathogens.</title>
        <authorList>
            <person name="Haridas S."/>
            <person name="Albert R."/>
            <person name="Binder M."/>
            <person name="Bloem J."/>
            <person name="Labutti K."/>
            <person name="Salamov A."/>
            <person name="Andreopoulos B."/>
            <person name="Baker S."/>
            <person name="Barry K."/>
            <person name="Bills G."/>
            <person name="Bluhm B."/>
            <person name="Cannon C."/>
            <person name="Castanera R."/>
            <person name="Culley D."/>
            <person name="Daum C."/>
            <person name="Ezra D."/>
            <person name="Gonzalez J."/>
            <person name="Henrissat B."/>
            <person name="Kuo A."/>
            <person name="Liang C."/>
            <person name="Lipzen A."/>
            <person name="Lutzoni F."/>
            <person name="Magnuson J."/>
            <person name="Mondo S."/>
            <person name="Nolan M."/>
            <person name="Ohm R."/>
            <person name="Pangilinan J."/>
            <person name="Park H.-J."/>
            <person name="Ramirez L."/>
            <person name="Alfaro M."/>
            <person name="Sun H."/>
            <person name="Tritt A."/>
            <person name="Yoshinaga Y."/>
            <person name="Zwiers L.-H."/>
            <person name="Turgeon B."/>
            <person name="Goodwin S."/>
            <person name="Spatafora J."/>
            <person name="Crous P."/>
            <person name="Grigoriev I."/>
        </authorList>
    </citation>
    <scope>NUCLEOTIDE SEQUENCE</scope>
    <source>
        <strain evidence="2">CBS 627.86</strain>
    </source>
</reference>
<feature type="compositionally biased region" description="Low complexity" evidence="1">
    <location>
        <begin position="1069"/>
        <end position="1085"/>
    </location>
</feature>
<feature type="compositionally biased region" description="Basic and acidic residues" evidence="1">
    <location>
        <begin position="833"/>
        <end position="846"/>
    </location>
</feature>
<feature type="compositionally biased region" description="Low complexity" evidence="1">
    <location>
        <begin position="148"/>
        <end position="163"/>
    </location>
</feature>
<protein>
    <submittedName>
        <fullName evidence="2">Uncharacterized protein</fullName>
    </submittedName>
</protein>
<feature type="compositionally biased region" description="Low complexity" evidence="1">
    <location>
        <begin position="462"/>
        <end position="483"/>
    </location>
</feature>
<feature type="compositionally biased region" description="Basic and acidic residues" evidence="1">
    <location>
        <begin position="802"/>
        <end position="813"/>
    </location>
</feature>
<feature type="compositionally biased region" description="Polar residues" evidence="1">
    <location>
        <begin position="871"/>
        <end position="881"/>
    </location>
</feature>
<feature type="compositionally biased region" description="Basic and acidic residues" evidence="1">
    <location>
        <begin position="577"/>
        <end position="587"/>
    </location>
</feature>
<accession>A0A6A5YT89</accession>
<feature type="compositionally biased region" description="Acidic residues" evidence="1">
    <location>
        <begin position="57"/>
        <end position="69"/>
    </location>
</feature>
<feature type="compositionally biased region" description="Polar residues" evidence="1">
    <location>
        <begin position="406"/>
        <end position="415"/>
    </location>
</feature>
<feature type="compositionally biased region" description="Basic and acidic residues" evidence="1">
    <location>
        <begin position="249"/>
        <end position="264"/>
    </location>
</feature>
<gene>
    <name evidence="2" type="ORF">BDV96DRAFT_615510</name>
</gene>
<dbReference type="EMBL" id="ML977339">
    <property type="protein sequence ID" value="KAF2110230.1"/>
    <property type="molecule type" value="Genomic_DNA"/>
</dbReference>
<evidence type="ECO:0000256" key="1">
    <source>
        <dbReference type="SAM" id="MobiDB-lite"/>
    </source>
</evidence>
<feature type="compositionally biased region" description="Polar residues" evidence="1">
    <location>
        <begin position="195"/>
        <end position="214"/>
    </location>
</feature>
<sequence>MSHPFQFANRNETRSPLDRQPQNLYPAGQPPSFKTNVNRAKTKKWVEAKANSYDGGDWGEYDEYDEYGTEQEPLPPPPNPATNAGFRQPAQRLGEPSRSFTDPQRQQPPQPGRRNSFEAGDEHRAFSASIAHPSTVAPGSATGQPGFASYPQQPYAPQAPVQAGIRQASAAESDYSDTPQHRRDFSPSALPPPLTTQLSPGPGSADNSPASTSFPPRKSSVGQAESPISPRDRAPSNPTKPLPFIRPADIYRRVEEERQRERASIDSGRPSLDSLTGRPREDFNSPQEQDVQAKPADASKGLQPLETVAERKSEYLPDFNQPSLPPVEGLSTFDTGFFSRKQPSQNAPVVTSPDDQGFRAVVDQAFTRNDESRSVPPTPVSKDSDSSMSRSNTNSTSGISPIMSRVPSSATSALKNRNIVGEESSTPAIAEEPGESSTPVSRPVSTAMLGGAPFQVPRKPSPSHSRNVSSSSLPHASLSTPTSNNSPARSPAIEPQRTLPEAETARLSGLSPTSHDNMEGGTSTSYATREADIASAMRTGPGNAVPELKAAEQESQASFLESHQNTQSPTSSVAPRNRSESPNKNRVQELAGKFGEVSHSRRESTQSSVQSWERSPGNSRPPSPTKADANRSSSPIKAATFERPGTGREASFRPKLPGQWESYATSVPTPPERDGIAEQERTLDTQPTPAHLEDVDLTPTTSRHPVAKSDPSDAQSDPLAALKAAGSAMAEALQASVGLGHVEEDSSRSNPVQSYERSYGDIHQTRPVYLDRTASSVASSIPPTPPEKDTPESEELPPPPPLKEKSPEPRAPFDQDQTPTRPTIVPQLSTDPSVHDQESDRLRKEIVASLTPQRSAESPEAGRTSLHPIASHTTNRESSLLPSEYDSYWADGDHTSPRPSTELGGNVSEHSPVAAKSTEPQISDVKKSALLTRFSWEDNAAGHGAPGQQAHDGAAPAIDLPKEEEKPTSPAGHRSLDSLPSQSFEGIPDPYFGPGHVEAGTEPEFVKGADLTARAPTPPPDSAKPAIELEKVDTIREASPPPPTGLHVVNSELNPEAVDMPPRLSKEVSPASPISPQAPQSPISAMVEDKNPFPRSSQDNEVAAPEPLPYISGPSSTHEPVAKSPISDKPLGFREIVTLPSSSERIATYNRTRDYWANADHGLNDWISSAVAANPELSSATISPPRPALGHSATSRHKTTPSLSLFGKHKDSSPAQSTPYYEQYNSAASQVPTTPTSSSAAALPGSNTKVGGRSTSHQMQTKGKDLLHTANVLGGKGMTGAKGLFAKGKSRFKGGDKVDK</sequence>
<evidence type="ECO:0000313" key="3">
    <source>
        <dbReference type="Proteomes" id="UP000799770"/>
    </source>
</evidence>
<feature type="compositionally biased region" description="Polar residues" evidence="1">
    <location>
        <begin position="510"/>
        <end position="527"/>
    </location>
</feature>
<keyword evidence="3" id="KW-1185">Reference proteome</keyword>
<dbReference type="Proteomes" id="UP000799770">
    <property type="component" value="Unassembled WGS sequence"/>
</dbReference>
<organism evidence="2 3">
    <name type="scientific">Lophiotrema nucula</name>
    <dbReference type="NCBI Taxonomy" id="690887"/>
    <lineage>
        <taxon>Eukaryota</taxon>
        <taxon>Fungi</taxon>
        <taxon>Dikarya</taxon>
        <taxon>Ascomycota</taxon>
        <taxon>Pezizomycotina</taxon>
        <taxon>Dothideomycetes</taxon>
        <taxon>Pleosporomycetidae</taxon>
        <taxon>Pleosporales</taxon>
        <taxon>Lophiotremataceae</taxon>
        <taxon>Lophiotrema</taxon>
    </lineage>
</organism>
<feature type="compositionally biased region" description="Basic and acidic residues" evidence="1">
    <location>
        <begin position="671"/>
        <end position="683"/>
    </location>
</feature>
<feature type="compositionally biased region" description="Low complexity" evidence="1">
    <location>
        <begin position="941"/>
        <end position="957"/>
    </location>
</feature>
<feature type="compositionally biased region" description="Low complexity" evidence="1">
    <location>
        <begin position="386"/>
        <end position="397"/>
    </location>
</feature>
<proteinExistence type="predicted"/>
<name>A0A6A5YT89_9PLEO</name>
<feature type="region of interest" description="Disordered" evidence="1">
    <location>
        <begin position="1178"/>
        <end position="1262"/>
    </location>
</feature>
<feature type="compositionally biased region" description="Polar residues" evidence="1">
    <location>
        <begin position="553"/>
        <end position="576"/>
    </location>
</feature>
<feature type="compositionally biased region" description="Polar residues" evidence="1">
    <location>
        <begin position="1213"/>
        <end position="1261"/>
    </location>
</feature>
<evidence type="ECO:0000313" key="2">
    <source>
        <dbReference type="EMBL" id="KAF2110230.1"/>
    </source>
</evidence>
<feature type="compositionally biased region" description="Low complexity" evidence="1">
    <location>
        <begin position="719"/>
        <end position="733"/>
    </location>
</feature>
<feature type="compositionally biased region" description="Polar residues" evidence="1">
    <location>
        <begin position="435"/>
        <end position="444"/>
    </location>
</feature>
<feature type="compositionally biased region" description="Polar residues" evidence="1">
    <location>
        <begin position="605"/>
        <end position="618"/>
    </location>
</feature>